<comment type="subcellular location">
    <subcellularLocation>
        <location evidence="1">Membrane</location>
        <topology evidence="1">Multi-pass membrane protein</topology>
    </subcellularLocation>
</comment>
<dbReference type="InterPro" id="IPR004648">
    <property type="entry name" value="Oligpept_transpt"/>
</dbReference>
<keyword evidence="8 9" id="KW-0472">Membrane</keyword>
<keyword evidence="11" id="KW-1185">Reference proteome</keyword>
<evidence type="ECO:0000256" key="5">
    <source>
        <dbReference type="ARBA" id="ARBA00022856"/>
    </source>
</evidence>
<name>A0AAV2EGW7_9ROSI</name>
<feature type="transmembrane region" description="Helical" evidence="9">
    <location>
        <begin position="137"/>
        <end position="159"/>
    </location>
</feature>
<feature type="transmembrane region" description="Helical" evidence="9">
    <location>
        <begin position="61"/>
        <end position="81"/>
    </location>
</feature>
<feature type="transmembrane region" description="Helical" evidence="9">
    <location>
        <begin position="88"/>
        <end position="110"/>
    </location>
</feature>
<dbReference type="NCBIfam" id="TIGR00728">
    <property type="entry name" value="OPT_sfam"/>
    <property type="match status" value="1"/>
</dbReference>
<dbReference type="GO" id="GO:0015031">
    <property type="term" value="P:protein transport"/>
    <property type="evidence" value="ECO:0007669"/>
    <property type="project" value="UniProtKB-KW"/>
</dbReference>
<dbReference type="GO" id="GO:0016020">
    <property type="term" value="C:membrane"/>
    <property type="evidence" value="ECO:0007669"/>
    <property type="project" value="UniProtKB-SubCell"/>
</dbReference>
<dbReference type="Proteomes" id="UP001497516">
    <property type="component" value="Chromosome 4"/>
</dbReference>
<evidence type="ECO:0000256" key="7">
    <source>
        <dbReference type="ARBA" id="ARBA00022989"/>
    </source>
</evidence>
<gene>
    <name evidence="10" type="ORF">LTRI10_LOCUS25955</name>
</gene>
<evidence type="ECO:0000256" key="4">
    <source>
        <dbReference type="ARBA" id="ARBA00022692"/>
    </source>
</evidence>
<evidence type="ECO:0000256" key="1">
    <source>
        <dbReference type="ARBA" id="ARBA00004141"/>
    </source>
</evidence>
<dbReference type="EMBL" id="OZ034817">
    <property type="protein sequence ID" value="CAL1384775.1"/>
    <property type="molecule type" value="Genomic_DNA"/>
</dbReference>
<evidence type="ECO:0000313" key="11">
    <source>
        <dbReference type="Proteomes" id="UP001497516"/>
    </source>
</evidence>
<evidence type="ECO:0000256" key="8">
    <source>
        <dbReference type="ARBA" id="ARBA00023136"/>
    </source>
</evidence>
<organism evidence="10 11">
    <name type="scientific">Linum trigynum</name>
    <dbReference type="NCBI Taxonomy" id="586398"/>
    <lineage>
        <taxon>Eukaryota</taxon>
        <taxon>Viridiplantae</taxon>
        <taxon>Streptophyta</taxon>
        <taxon>Embryophyta</taxon>
        <taxon>Tracheophyta</taxon>
        <taxon>Spermatophyta</taxon>
        <taxon>Magnoliopsida</taxon>
        <taxon>eudicotyledons</taxon>
        <taxon>Gunneridae</taxon>
        <taxon>Pentapetalae</taxon>
        <taxon>rosids</taxon>
        <taxon>fabids</taxon>
        <taxon>Malpighiales</taxon>
        <taxon>Linaceae</taxon>
        <taxon>Linum</taxon>
    </lineage>
</organism>
<dbReference type="AlphaFoldDB" id="A0AAV2EGW7"/>
<keyword evidence="3" id="KW-0813">Transport</keyword>
<evidence type="ECO:0000313" key="10">
    <source>
        <dbReference type="EMBL" id="CAL1384775.1"/>
    </source>
</evidence>
<keyword evidence="5" id="KW-0571">Peptide transport</keyword>
<dbReference type="InterPro" id="IPR004813">
    <property type="entry name" value="OPT"/>
</dbReference>
<accession>A0AAV2EGW7</accession>
<keyword evidence="7 9" id="KW-1133">Transmembrane helix</keyword>
<feature type="transmembrane region" description="Helical" evidence="9">
    <location>
        <begin position="166"/>
        <end position="187"/>
    </location>
</feature>
<dbReference type="PANTHER" id="PTHR22601">
    <property type="entry name" value="ISP4 LIKE PROTEIN"/>
    <property type="match status" value="1"/>
</dbReference>
<sequence>MGDLSETVIAQSKIHDLNNGVDVVRVGEVKEEEVLVNDHPIEEVRLTVPITDDPTLPVLTFQTWVLGLASCVFLSVLNQFFSFRYNGLWVGATAAQILVLPLGKLMAAFLPRTRFRVPFTNWSFSLNPGPFNLKEHVLITVFASCGADGTYALSIIVAIRAFYHRGIHIVAALLLVQTTQLLGYGWAGIFRRILVDSPYMWWPGNMPQVSLFRALHEKEKRPSGEQTRLQFSPLLVYQALLTT</sequence>
<evidence type="ECO:0000256" key="9">
    <source>
        <dbReference type="SAM" id="Phobius"/>
    </source>
</evidence>
<comment type="similarity">
    <text evidence="2">Belongs to the oligopeptide OPT transporter (TC 2.A.67.1) family.</text>
</comment>
<keyword evidence="4 9" id="KW-0812">Transmembrane</keyword>
<evidence type="ECO:0000256" key="2">
    <source>
        <dbReference type="ARBA" id="ARBA00005484"/>
    </source>
</evidence>
<keyword evidence="6" id="KW-0653">Protein transport</keyword>
<dbReference type="Pfam" id="PF03169">
    <property type="entry name" value="OPT"/>
    <property type="match status" value="1"/>
</dbReference>
<evidence type="ECO:0000256" key="3">
    <source>
        <dbReference type="ARBA" id="ARBA00022448"/>
    </source>
</evidence>
<protein>
    <submittedName>
        <fullName evidence="10">Uncharacterized protein</fullName>
    </submittedName>
</protein>
<proteinExistence type="inferred from homology"/>
<evidence type="ECO:0000256" key="6">
    <source>
        <dbReference type="ARBA" id="ARBA00022927"/>
    </source>
</evidence>
<reference evidence="10 11" key="1">
    <citation type="submission" date="2024-04" db="EMBL/GenBank/DDBJ databases">
        <authorList>
            <person name="Fracassetti M."/>
        </authorList>
    </citation>
    <scope>NUCLEOTIDE SEQUENCE [LARGE SCALE GENOMIC DNA]</scope>
</reference>
<dbReference type="GO" id="GO:0035673">
    <property type="term" value="F:oligopeptide transmembrane transporter activity"/>
    <property type="evidence" value="ECO:0007669"/>
    <property type="project" value="InterPro"/>
</dbReference>